<dbReference type="InterPro" id="IPR026057">
    <property type="entry name" value="TBL_C"/>
</dbReference>
<gene>
    <name evidence="13" type="primary">A03p010520.1_BraROA</name>
    <name evidence="13" type="ORF">IGI04_009602</name>
</gene>
<dbReference type="Gene3D" id="2.30.33.40">
    <property type="entry name" value="GroES chaperonin"/>
    <property type="match status" value="2"/>
</dbReference>
<evidence type="ECO:0000256" key="9">
    <source>
        <dbReference type="SAM" id="MobiDB-lite"/>
    </source>
</evidence>
<dbReference type="PANTHER" id="PTHR13533">
    <property type="entry name" value="N-ACETYLNEURAMINATE 9-O-ACETYLTRANSFERASE"/>
    <property type="match status" value="1"/>
</dbReference>
<keyword evidence="6 10" id="KW-1133">Transmembrane helix</keyword>
<evidence type="ECO:0000259" key="11">
    <source>
        <dbReference type="Pfam" id="PF13839"/>
    </source>
</evidence>
<dbReference type="EMBL" id="JADBGQ010000003">
    <property type="protein sequence ID" value="KAG5403483.1"/>
    <property type="molecule type" value="Genomic_DNA"/>
</dbReference>
<evidence type="ECO:0000256" key="6">
    <source>
        <dbReference type="ARBA" id="ARBA00022989"/>
    </source>
</evidence>
<accession>A0ABQ7MYS7</accession>
<feature type="compositionally biased region" description="Basic and acidic residues" evidence="9">
    <location>
        <begin position="128"/>
        <end position="148"/>
    </location>
</feature>
<comment type="similarity">
    <text evidence="3">Belongs to the PC-esterase family. TBL subfamily.</text>
</comment>
<dbReference type="InterPro" id="IPR020818">
    <property type="entry name" value="Chaperonin_GroES"/>
</dbReference>
<dbReference type="SUPFAM" id="SSF50129">
    <property type="entry name" value="GroES-like"/>
    <property type="match status" value="2"/>
</dbReference>
<feature type="region of interest" description="Disordered" evidence="9">
    <location>
        <begin position="105"/>
        <end position="192"/>
    </location>
</feature>
<dbReference type="InterPro" id="IPR025846">
    <property type="entry name" value="TBL_N"/>
</dbReference>
<evidence type="ECO:0000313" key="13">
    <source>
        <dbReference type="EMBL" id="KAG5403483.1"/>
    </source>
</evidence>
<feature type="compositionally biased region" description="Basic and acidic residues" evidence="9">
    <location>
        <begin position="162"/>
        <end position="192"/>
    </location>
</feature>
<feature type="compositionally biased region" description="Basic and acidic residues" evidence="9">
    <location>
        <begin position="211"/>
        <end position="239"/>
    </location>
</feature>
<evidence type="ECO:0000259" key="12">
    <source>
        <dbReference type="Pfam" id="PF14416"/>
    </source>
</evidence>
<comment type="caution">
    <text evidence="13">The sequence shown here is derived from an EMBL/GenBank/DDBJ whole genome shotgun (WGS) entry which is preliminary data.</text>
</comment>
<organism evidence="13 14">
    <name type="scientific">Brassica rapa subsp. trilocularis</name>
    <dbReference type="NCBI Taxonomy" id="1813537"/>
    <lineage>
        <taxon>Eukaryota</taxon>
        <taxon>Viridiplantae</taxon>
        <taxon>Streptophyta</taxon>
        <taxon>Embryophyta</taxon>
        <taxon>Tracheophyta</taxon>
        <taxon>Spermatophyta</taxon>
        <taxon>Magnoliopsida</taxon>
        <taxon>eudicotyledons</taxon>
        <taxon>Gunneridae</taxon>
        <taxon>Pentapetalae</taxon>
        <taxon>rosids</taxon>
        <taxon>malvids</taxon>
        <taxon>Brassicales</taxon>
        <taxon>Brassicaceae</taxon>
        <taxon>Brassiceae</taxon>
        <taxon>Brassica</taxon>
    </lineage>
</organism>
<evidence type="ECO:0000256" key="8">
    <source>
        <dbReference type="ARBA" id="ARBA00023186"/>
    </source>
</evidence>
<dbReference type="Proteomes" id="UP000823674">
    <property type="component" value="Chromosome A03"/>
</dbReference>
<dbReference type="HAMAP" id="MF_00580">
    <property type="entry name" value="CH10"/>
    <property type="match status" value="2"/>
</dbReference>
<name>A0ABQ7MYS7_BRACM</name>
<dbReference type="PRINTS" id="PR00297">
    <property type="entry name" value="CHAPERONIN10"/>
</dbReference>
<feature type="transmembrane region" description="Helical" evidence="10">
    <location>
        <begin position="59"/>
        <end position="79"/>
    </location>
</feature>
<dbReference type="InterPro" id="IPR018369">
    <property type="entry name" value="Chaprnonin_Cpn10_CS"/>
</dbReference>
<sequence length="831" mass="91777">ENFVFFSYLNLIFNLSDVASSEHTRLSVYGFSGDSDSIIADIKQPRDSRMKRGALKRSARHISVVLVVLVCATVGIWTWDSNPTMAFLPRESQILKLETEENAEKITTAQNTETKDSYTSATPFLNKEQTKEDHTDNKDTEQEQKQVEEVSVSETSQGKPPTIEEKHLERVEHEVIESEPKHQTTPISEEKNLEQVEHEVIVKQEVAAGEAEPKTTHIEKTTSDPDNKTLAADEAKKDNGSTSTAPITNQGCNYAKGKWVVDKHRPLYSGRRCKPWLASMWACRLMQRKDFAFERLRWQPKDCSMENFEASKFLKRMQNKTLAFVGDSLGRQQFQSMMCMITGGKQRLNVHDVGPEFGFITPRGGARPGGWAYRFQETNTTVLYHWSSTLCDIQPIKISNPLTEHAMHLDRPPAFLRNYLHKIDVLVMNTGHHWNRGKLNGNRWVMHVNGVPNANRKLAALGDAKNFTIHSTVSWVSSQLTNHPGLKAFYRSLSPRHFVGGEWNTGGSCNNTTPMSIGKEVLQEESSDYSAGHAVKGTGVKLLDVTALSGVRDEGHISRFSVSASRGGQDCLHWCLPEMAATQLTASPVTVSARSLASLEGLRASSAKFGTLKPGTFKQSQFRSLVVRAASVVAPKYTSIKPLGDRVLVKIKEAEEKTMGGILLPSTAQSKPQGGEVVAVGEGRTIGKNKIDITVPTGAQIIYSKYAGTEVEFNDEKHLILKEDDIVGLLETEDIKDLKPLNDRVFIKVAEAEEKTAGGLLLTETTKEKPSIGTVIAVGPGTLDEEGKVQPLSISTGSTVLYSKYAGNDFKGKDGSNYIALRASDVMAILS</sequence>
<evidence type="ECO:0000256" key="1">
    <source>
        <dbReference type="ARBA" id="ARBA00004167"/>
    </source>
</evidence>
<dbReference type="Pfam" id="PF14416">
    <property type="entry name" value="PMR5N"/>
    <property type="match status" value="1"/>
</dbReference>
<dbReference type="PROSITE" id="PS00681">
    <property type="entry name" value="CHAPERONINS_CPN10"/>
    <property type="match status" value="2"/>
</dbReference>
<evidence type="ECO:0000256" key="4">
    <source>
        <dbReference type="ARBA" id="ARBA00022692"/>
    </source>
</evidence>
<evidence type="ECO:0008006" key="15">
    <source>
        <dbReference type="Google" id="ProtNLM"/>
    </source>
</evidence>
<comment type="subcellular location">
    <subcellularLocation>
        <location evidence="1">Membrane</location>
        <topology evidence="1">Single-pass membrane protein</topology>
    </subcellularLocation>
</comment>
<keyword evidence="5" id="KW-0735">Signal-anchor</keyword>
<feature type="domain" description="Trichome birefringence-like C-terminal" evidence="11">
    <location>
        <begin position="307"/>
        <end position="577"/>
    </location>
</feature>
<keyword evidence="4 10" id="KW-0812">Transmembrane</keyword>
<keyword evidence="7 10" id="KW-0472">Membrane</keyword>
<dbReference type="SMART" id="SM00883">
    <property type="entry name" value="Cpn10"/>
    <property type="match status" value="2"/>
</dbReference>
<dbReference type="NCBIfam" id="NF001531">
    <property type="entry name" value="PRK00364.2-2"/>
    <property type="match status" value="2"/>
</dbReference>
<evidence type="ECO:0000256" key="5">
    <source>
        <dbReference type="ARBA" id="ARBA00022968"/>
    </source>
</evidence>
<dbReference type="PANTHER" id="PTHR13533:SF32">
    <property type="entry name" value="PROTEIN TRICHOME BIREFRINGENCE-LIKE 14"/>
    <property type="match status" value="1"/>
</dbReference>
<proteinExistence type="inferred from homology"/>
<dbReference type="CDD" id="cd00320">
    <property type="entry name" value="cpn10"/>
    <property type="match status" value="2"/>
</dbReference>
<feature type="compositionally biased region" description="Polar residues" evidence="9">
    <location>
        <begin position="105"/>
        <end position="123"/>
    </location>
</feature>
<reference evidence="13 14" key="1">
    <citation type="submission" date="2021-03" db="EMBL/GenBank/DDBJ databases">
        <authorList>
            <person name="King G.J."/>
            <person name="Bancroft I."/>
            <person name="Baten A."/>
            <person name="Bloomfield J."/>
            <person name="Borpatragohain P."/>
            <person name="He Z."/>
            <person name="Irish N."/>
            <person name="Irwin J."/>
            <person name="Liu K."/>
            <person name="Mauleon R.P."/>
            <person name="Moore J."/>
            <person name="Morris R."/>
            <person name="Ostergaard L."/>
            <person name="Wang B."/>
            <person name="Wells R."/>
        </authorList>
    </citation>
    <scope>NUCLEOTIDE SEQUENCE [LARGE SCALE GENOMIC DNA]</scope>
    <source>
        <strain evidence="13">R-o-18</strain>
        <tissue evidence="13">Leaf</tissue>
    </source>
</reference>
<dbReference type="InterPro" id="IPR037124">
    <property type="entry name" value="Chaperonin_GroES_sf"/>
</dbReference>
<feature type="region of interest" description="Disordered" evidence="9">
    <location>
        <begin position="204"/>
        <end position="248"/>
    </location>
</feature>
<feature type="non-terminal residue" evidence="13">
    <location>
        <position position="1"/>
    </location>
</feature>
<protein>
    <recommendedName>
        <fullName evidence="15">Trichome birefringence-like N-terminal domain-containing protein</fullName>
    </recommendedName>
</protein>
<keyword evidence="8" id="KW-0143">Chaperone</keyword>
<dbReference type="Pfam" id="PF13839">
    <property type="entry name" value="PC-Esterase"/>
    <property type="match status" value="1"/>
</dbReference>
<comment type="similarity">
    <text evidence="2">Belongs to the GroES chaperonin family.</text>
</comment>
<evidence type="ECO:0000256" key="10">
    <source>
        <dbReference type="SAM" id="Phobius"/>
    </source>
</evidence>
<evidence type="ECO:0000256" key="7">
    <source>
        <dbReference type="ARBA" id="ARBA00023136"/>
    </source>
</evidence>
<dbReference type="InterPro" id="IPR011032">
    <property type="entry name" value="GroES-like_sf"/>
</dbReference>
<keyword evidence="14" id="KW-1185">Reference proteome</keyword>
<evidence type="ECO:0000256" key="3">
    <source>
        <dbReference type="ARBA" id="ARBA00007727"/>
    </source>
</evidence>
<evidence type="ECO:0000313" key="14">
    <source>
        <dbReference type="Proteomes" id="UP000823674"/>
    </source>
</evidence>
<evidence type="ECO:0000256" key="2">
    <source>
        <dbReference type="ARBA" id="ARBA00006975"/>
    </source>
</evidence>
<feature type="domain" description="Trichome birefringence-like N-terminal" evidence="12">
    <location>
        <begin position="251"/>
        <end position="304"/>
    </location>
</feature>
<dbReference type="Pfam" id="PF00166">
    <property type="entry name" value="Cpn10"/>
    <property type="match status" value="2"/>
</dbReference>